<keyword evidence="3 9" id="KW-0547">Nucleotide-binding</keyword>
<comment type="caution">
    <text evidence="11">The sequence shown here is derived from an EMBL/GenBank/DDBJ whole genome shotgun (WGS) entry which is preliminary data.</text>
</comment>
<feature type="domain" description="Carbohydrate kinase PfkB" evidence="10">
    <location>
        <begin position="261"/>
        <end position="368"/>
    </location>
</feature>
<feature type="binding site" evidence="9">
    <location>
        <begin position="327"/>
        <end position="328"/>
    </location>
    <ligand>
        <name>ATP</name>
        <dbReference type="ChEBI" id="CHEBI:30616"/>
    </ligand>
</feature>
<protein>
    <recommendedName>
        <fullName evidence="9">Ribokinase</fullName>
        <shortName evidence="9">RK</shortName>
        <ecNumber evidence="9">2.7.1.15</ecNumber>
    </recommendedName>
</protein>
<dbReference type="OrthoDB" id="9775849at2"/>
<proteinExistence type="inferred from homology"/>
<comment type="subcellular location">
    <subcellularLocation>
        <location evidence="9">Cytoplasm</location>
    </subcellularLocation>
</comment>
<dbReference type="InterPro" id="IPR011611">
    <property type="entry name" value="PfkB_dom"/>
</dbReference>
<organism evidence="11 12">
    <name type="scientific">Bifidobacterium jacchi</name>
    <dbReference type="NCBI Taxonomy" id="2490545"/>
    <lineage>
        <taxon>Bacteria</taxon>
        <taxon>Bacillati</taxon>
        <taxon>Actinomycetota</taxon>
        <taxon>Actinomycetes</taxon>
        <taxon>Bifidobacteriales</taxon>
        <taxon>Bifidobacteriaceae</taxon>
        <taxon>Bifidobacterium</taxon>
    </lineage>
</organism>
<dbReference type="EMBL" id="RQSP01000069">
    <property type="protein sequence ID" value="KAB5604133.1"/>
    <property type="molecule type" value="Genomic_DNA"/>
</dbReference>
<dbReference type="GO" id="GO:0019303">
    <property type="term" value="P:D-ribose catabolic process"/>
    <property type="evidence" value="ECO:0007669"/>
    <property type="project" value="UniProtKB-UniRule"/>
</dbReference>
<keyword evidence="9" id="KW-0963">Cytoplasm</keyword>
<accession>A0A5N5RCP1</accession>
<feature type="binding site" evidence="9">
    <location>
        <position position="322"/>
    </location>
    <ligand>
        <name>K(+)</name>
        <dbReference type="ChEBI" id="CHEBI:29103"/>
    </ligand>
</feature>
<evidence type="ECO:0000256" key="3">
    <source>
        <dbReference type="ARBA" id="ARBA00022741"/>
    </source>
</evidence>
<evidence type="ECO:0000256" key="4">
    <source>
        <dbReference type="ARBA" id="ARBA00022777"/>
    </source>
</evidence>
<feature type="binding site" evidence="9">
    <location>
        <position position="363"/>
    </location>
    <ligand>
        <name>K(+)</name>
        <dbReference type="ChEBI" id="CHEBI:29103"/>
    </ligand>
</feature>
<dbReference type="InterPro" id="IPR002139">
    <property type="entry name" value="Ribo/fructo_kinase"/>
</dbReference>
<dbReference type="Pfam" id="PF00294">
    <property type="entry name" value="PfkB"/>
    <property type="match status" value="2"/>
</dbReference>
<dbReference type="PANTHER" id="PTHR10584">
    <property type="entry name" value="SUGAR KINASE"/>
    <property type="match status" value="1"/>
</dbReference>
<keyword evidence="2 9" id="KW-0479">Metal-binding</keyword>
<feature type="binding site" evidence="9">
    <location>
        <position position="367"/>
    </location>
    <ligand>
        <name>K(+)</name>
        <dbReference type="ChEBI" id="CHEBI:29103"/>
    </ligand>
</feature>
<comment type="caution">
    <text evidence="9">Lacks conserved residue(s) required for the propagation of feature annotation.</text>
</comment>
<evidence type="ECO:0000256" key="6">
    <source>
        <dbReference type="ARBA" id="ARBA00022842"/>
    </source>
</evidence>
<feature type="binding site" evidence="9">
    <location>
        <position position="175"/>
    </location>
    <ligand>
        <name>substrate</name>
    </ligand>
</feature>
<keyword evidence="1 9" id="KW-0808">Transferase</keyword>
<evidence type="ECO:0000259" key="10">
    <source>
        <dbReference type="Pfam" id="PF00294"/>
    </source>
</evidence>
<feature type="binding site" evidence="9">
    <location>
        <position position="328"/>
    </location>
    <ligand>
        <name>substrate</name>
    </ligand>
</feature>
<dbReference type="GO" id="GO:0005829">
    <property type="term" value="C:cytosol"/>
    <property type="evidence" value="ECO:0007669"/>
    <property type="project" value="TreeGrafter"/>
</dbReference>
<reference evidence="11 12" key="1">
    <citation type="journal article" date="2019" name="Int. J. Syst. Evol. Microbiol.">
        <title>Bifidobacterium jacchi sp. nov., isolated from the faeces of a baby common marmoset (Callithrix jacchus).</title>
        <authorList>
            <person name="Modesto M."/>
            <person name="Watanabe K."/>
            <person name="Arita M."/>
            <person name="Satti M."/>
            <person name="Oki K."/>
            <person name="Sciavilla P."/>
            <person name="Patavino C."/>
            <person name="Camma C."/>
            <person name="Michelini S."/>
            <person name="Sgorbati B."/>
            <person name="Mattarelli P."/>
        </authorList>
    </citation>
    <scope>NUCLEOTIDE SEQUENCE [LARGE SCALE GENOMIC DNA]</scope>
    <source>
        <strain evidence="11 12">MRM 9.3</strain>
    </source>
</reference>
<dbReference type="Proteomes" id="UP000326336">
    <property type="component" value="Unassembled WGS sequence"/>
</dbReference>
<evidence type="ECO:0000256" key="9">
    <source>
        <dbReference type="HAMAP-Rule" id="MF_01987"/>
    </source>
</evidence>
<dbReference type="GO" id="GO:0005524">
    <property type="term" value="F:ATP binding"/>
    <property type="evidence" value="ECO:0007669"/>
    <property type="project" value="UniProtKB-UniRule"/>
</dbReference>
<keyword evidence="4 9" id="KW-0418">Kinase</keyword>
<feature type="binding site" evidence="9">
    <location>
        <position position="361"/>
    </location>
    <ligand>
        <name>K(+)</name>
        <dbReference type="ChEBI" id="CHEBI:29103"/>
    </ligand>
</feature>
<dbReference type="HAMAP" id="MF_01987">
    <property type="entry name" value="Ribokinase"/>
    <property type="match status" value="1"/>
</dbReference>
<name>A0A5N5RCP1_9BIFI</name>
<evidence type="ECO:0000313" key="12">
    <source>
        <dbReference type="Proteomes" id="UP000326336"/>
    </source>
</evidence>
<dbReference type="SUPFAM" id="SSF53613">
    <property type="entry name" value="Ribokinase-like"/>
    <property type="match status" value="1"/>
</dbReference>
<keyword evidence="12" id="KW-1185">Reference proteome</keyword>
<comment type="pathway">
    <text evidence="9">Carbohydrate metabolism; D-ribose degradation; D-ribose 5-phosphate from beta-D-ribopyranose: step 2/2.</text>
</comment>
<dbReference type="InterPro" id="IPR011877">
    <property type="entry name" value="Ribokinase"/>
</dbReference>
<dbReference type="EC" id="2.7.1.15" evidence="9"/>
<feature type="binding site" evidence="9">
    <location>
        <begin position="63"/>
        <end position="67"/>
    </location>
    <ligand>
        <name>substrate</name>
    </ligand>
</feature>
<feature type="binding site" evidence="9">
    <location>
        <position position="219"/>
    </location>
    <ligand>
        <name>ATP</name>
        <dbReference type="ChEBI" id="CHEBI:30616"/>
    </ligand>
</feature>
<evidence type="ECO:0000256" key="1">
    <source>
        <dbReference type="ARBA" id="ARBA00022679"/>
    </source>
</evidence>
<comment type="catalytic activity">
    <reaction evidence="9">
        <text>D-ribose + ATP = D-ribose 5-phosphate + ADP + H(+)</text>
        <dbReference type="Rhea" id="RHEA:13697"/>
        <dbReference type="ChEBI" id="CHEBI:15378"/>
        <dbReference type="ChEBI" id="CHEBI:30616"/>
        <dbReference type="ChEBI" id="CHEBI:47013"/>
        <dbReference type="ChEBI" id="CHEBI:78346"/>
        <dbReference type="ChEBI" id="CHEBI:456216"/>
        <dbReference type="EC" id="2.7.1.15"/>
    </reaction>
</comment>
<feature type="active site" description="Proton acceptor" evidence="9">
    <location>
        <position position="328"/>
    </location>
</feature>
<evidence type="ECO:0000256" key="8">
    <source>
        <dbReference type="ARBA" id="ARBA00023277"/>
    </source>
</evidence>
<keyword evidence="5 9" id="KW-0067">ATP-binding</keyword>
<comment type="cofactor">
    <cofactor evidence="9">
        <name>Mg(2+)</name>
        <dbReference type="ChEBI" id="CHEBI:18420"/>
    </cofactor>
    <text evidence="9">Requires a divalent cation, most likely magnesium in vivo, as an electrophilic catalyst to aid phosphoryl group transfer. It is the chelate of the metal and the nucleotide that is the actual substrate.</text>
</comment>
<comment type="subunit">
    <text evidence="9">Homodimer.</text>
</comment>
<dbReference type="Gene3D" id="3.40.1190.20">
    <property type="match status" value="2"/>
</dbReference>
<evidence type="ECO:0000256" key="5">
    <source>
        <dbReference type="ARBA" id="ARBA00022840"/>
    </source>
</evidence>
<feature type="binding site" evidence="9">
    <location>
        <position position="358"/>
    </location>
    <ligand>
        <name>K(+)</name>
        <dbReference type="ChEBI" id="CHEBI:29103"/>
    </ligand>
</feature>
<comment type="similarity">
    <text evidence="9">Belongs to the carbohydrate kinase PfkB family. Ribokinase subfamily.</text>
</comment>
<dbReference type="PANTHER" id="PTHR10584:SF166">
    <property type="entry name" value="RIBOKINASE"/>
    <property type="match status" value="1"/>
</dbReference>
<evidence type="ECO:0000313" key="11">
    <source>
        <dbReference type="EMBL" id="KAB5604133.1"/>
    </source>
</evidence>
<sequence>MAAAQQADARALLSAIADEANRGERGRVAILGSMNADYTVRVERLPQPGETVPAGPMVILPGGKSGNQSAAAARIGANVHLFGALGDDDNAEMLAGRLADAGVDTSGLMRVPGPSGSTVITVDAHGENTIAYSAGANAHVDAAYARRAVSALVGDARGDAQRNAGKPLVAGLCLESPMDAVIAFSQAMHQAGATVLLNDSPFRALPTELVENVDVLLVNEHELADLLNAGESADAAGTEAADAGDAADAVDAAGDAAADSESDAAAVVVPDAGDVAAWQPIARRLHDAGFARAIVTLGGDGSVVLDRDGITPVPVVPVKAVDTTGCGDAFMGGVLAGLAAELSLADAARAAALVAAYAATGEGAQNSYGTAATILAAL</sequence>
<feature type="binding site" evidence="9">
    <location>
        <begin position="296"/>
        <end position="301"/>
    </location>
    <ligand>
        <name>ATP</name>
        <dbReference type="ChEBI" id="CHEBI:30616"/>
    </ligand>
</feature>
<dbReference type="AlphaFoldDB" id="A0A5N5RCP1"/>
<keyword evidence="7 9" id="KW-0630">Potassium</keyword>
<dbReference type="PRINTS" id="PR00990">
    <property type="entry name" value="RIBOKINASE"/>
</dbReference>
<dbReference type="GO" id="GO:0004747">
    <property type="term" value="F:ribokinase activity"/>
    <property type="evidence" value="ECO:0007669"/>
    <property type="project" value="UniProtKB-UniRule"/>
</dbReference>
<comment type="activity regulation">
    <text evidence="9">Activated by a monovalent cation that binds near, but not in, the active site. The most likely occupant of the site in vivo is potassium. Ion binding induces a conformational change that may alter substrate affinity.</text>
</comment>
<evidence type="ECO:0000256" key="2">
    <source>
        <dbReference type="ARBA" id="ARBA00022723"/>
    </source>
</evidence>
<feature type="domain" description="Carbohydrate kinase PfkB" evidence="10">
    <location>
        <begin position="27"/>
        <end position="241"/>
    </location>
</feature>
<feature type="binding site" evidence="9">
    <location>
        <begin position="35"/>
        <end position="37"/>
    </location>
    <ligand>
        <name>substrate</name>
    </ligand>
</feature>
<dbReference type="UniPathway" id="UPA00916">
    <property type="reaction ID" value="UER00889"/>
</dbReference>
<comment type="function">
    <text evidence="9">Catalyzes the phosphorylation of ribose at O-5 in a reaction requiring ATP and magnesium. The resulting D-ribose-5-phosphate can then be used either for sythesis of nucleotides, histidine, and tryptophan, or as a component of the pentose phosphate pathway.</text>
</comment>
<dbReference type="GO" id="GO:0046872">
    <property type="term" value="F:metal ion binding"/>
    <property type="evidence" value="ECO:0007669"/>
    <property type="project" value="UniProtKB-KW"/>
</dbReference>
<keyword evidence="8 9" id="KW-0119">Carbohydrate metabolism</keyword>
<keyword evidence="6 9" id="KW-0460">Magnesium</keyword>
<dbReference type="CDD" id="cd01174">
    <property type="entry name" value="ribokinase"/>
    <property type="match status" value="1"/>
</dbReference>
<feature type="binding site" evidence="9">
    <location>
        <position position="324"/>
    </location>
    <ligand>
        <name>K(+)</name>
        <dbReference type="ChEBI" id="CHEBI:29103"/>
    </ligand>
</feature>
<gene>
    <name evidence="9" type="primary">rbsK</name>
    <name evidence="11" type="ORF">EHS19_10210</name>
</gene>
<dbReference type="InterPro" id="IPR029056">
    <property type="entry name" value="Ribokinase-like"/>
</dbReference>
<evidence type="ECO:0000256" key="7">
    <source>
        <dbReference type="ARBA" id="ARBA00022958"/>
    </source>
</evidence>